<evidence type="ECO:0000256" key="1">
    <source>
        <dbReference type="SAM" id="MobiDB-lite"/>
    </source>
</evidence>
<keyword evidence="2" id="KW-1133">Transmembrane helix</keyword>
<evidence type="ECO:0000256" key="2">
    <source>
        <dbReference type="SAM" id="Phobius"/>
    </source>
</evidence>
<keyword evidence="2" id="KW-0472">Membrane</keyword>
<evidence type="ECO:0000256" key="3">
    <source>
        <dbReference type="SAM" id="SignalP"/>
    </source>
</evidence>
<keyword evidence="2" id="KW-0812">Transmembrane</keyword>
<sequence>MKINTKFNKKLLTILSLAALANVAPLAPNDGLASNLALVEAQASSEANASDIEAIKQSMIDATPITENQFAQISEDAWLAYVEQGNNQGGDPSAIYDWAIEDYPEVFEPEATNFRIAMVENYNLDEESLNTVSDRDLLWLEYQIWVGADGQEDLPALADALVEDLGVEYGQDDNERVEALKETMLASTPLTDEQFDAIPAQDWLGYADEVNEGGGDPSTVYNNAVEDYPEVFEETLNYICGTLVSDYNLNEESLNSVSDIDLLWLEYSVWVDAGNTEDFETLAQRLIDEHDVTQDDDEESPGDERLEAIKQSMIDATPLTDDQFEAIQATSWLEYSDRVNEGGGDPSTIYNWAVEDYPEVFEDTIAYIRGTLVSDYNLNEESLNSVSDIDLLWLEYSVWVEASNTEDFETLAQRLIEEHDVIQDDEETPGETELERIRTVMIESTPITPDQFEAIPATTWLSYTEQINEEGGDTSTAYNWALRDYPEVFEDTIAYIRGELINRYNLEETSLNERVSDQELLWEEYTVWLQNGEENLEALSQVLVQEYGVRTTSTQVPDGDEENTAPTLPNTGETRPSYSTYIMIAIVGLVGAALLLRDYFVNNKEA</sequence>
<feature type="region of interest" description="Disordered" evidence="1">
    <location>
        <begin position="552"/>
        <end position="572"/>
    </location>
</feature>
<protein>
    <submittedName>
        <fullName evidence="4">LPXTG cell wall anchor domain-containing protein</fullName>
    </submittedName>
</protein>
<dbReference type="NCBIfam" id="TIGR01167">
    <property type="entry name" value="LPXTG_anchor"/>
    <property type="match status" value="1"/>
</dbReference>
<dbReference type="EMBL" id="VBSP01000064">
    <property type="protein sequence ID" value="TLQ38917.1"/>
    <property type="molecule type" value="Genomic_DNA"/>
</dbReference>
<feature type="signal peptide" evidence="3">
    <location>
        <begin position="1"/>
        <end position="26"/>
    </location>
</feature>
<evidence type="ECO:0000313" key="4">
    <source>
        <dbReference type="EMBL" id="TLQ38917.1"/>
    </source>
</evidence>
<organism evidence="4 5">
    <name type="scientific">Ruoffia tabacinasalis</name>
    <dbReference type="NCBI Taxonomy" id="87458"/>
    <lineage>
        <taxon>Bacteria</taxon>
        <taxon>Bacillati</taxon>
        <taxon>Bacillota</taxon>
        <taxon>Bacilli</taxon>
        <taxon>Lactobacillales</taxon>
        <taxon>Aerococcaceae</taxon>
        <taxon>Ruoffia</taxon>
    </lineage>
</organism>
<dbReference type="Proteomes" id="UP000306420">
    <property type="component" value="Unassembled WGS sequence"/>
</dbReference>
<feature type="chain" id="PRO_5038993141" evidence="3">
    <location>
        <begin position="27"/>
        <end position="606"/>
    </location>
</feature>
<dbReference type="RefSeq" id="WP_138405481.1">
    <property type="nucleotide sequence ID" value="NZ_VBSP01000064.1"/>
</dbReference>
<proteinExistence type="predicted"/>
<gene>
    <name evidence="4" type="ORF">FEZ33_11285</name>
</gene>
<feature type="transmembrane region" description="Helical" evidence="2">
    <location>
        <begin position="578"/>
        <end position="596"/>
    </location>
</feature>
<comment type="caution">
    <text evidence="4">The sequence shown here is derived from an EMBL/GenBank/DDBJ whole genome shotgun (WGS) entry which is preliminary data.</text>
</comment>
<reference evidence="4 5" key="1">
    <citation type="submission" date="2019-05" db="EMBL/GenBank/DDBJ databases">
        <title>The metagenome of a microbial culture collection derived from dairy environment covers the genomic content of the human microbiome.</title>
        <authorList>
            <person name="Roder T."/>
            <person name="Wuthrich D."/>
            <person name="Sattari Z."/>
            <person name="Von Ah U."/>
            <person name="Bar C."/>
            <person name="Ronchi F."/>
            <person name="Macpherson A.J."/>
            <person name="Ganal-Vonarburg S.C."/>
            <person name="Bruggmann R."/>
            <person name="Vergeres G."/>
        </authorList>
    </citation>
    <scope>NUCLEOTIDE SEQUENCE [LARGE SCALE GENOMIC DNA]</scope>
    <source>
        <strain evidence="4 5">FAM 24227</strain>
    </source>
</reference>
<accession>A0A5R9DTE5</accession>
<evidence type="ECO:0000313" key="5">
    <source>
        <dbReference type="Proteomes" id="UP000306420"/>
    </source>
</evidence>
<dbReference type="OrthoDB" id="1953676at2"/>
<dbReference type="AlphaFoldDB" id="A0A5R9DTE5"/>
<name>A0A5R9DTE5_9LACT</name>
<keyword evidence="3" id="KW-0732">Signal</keyword>